<sequence>MYYSLSAFANVDDVKLAGDTSKISTTVYVRGLVLSCRNKHGDNVPRSTTAWDEENNTHRCLYNAKSYSRLCLHHCSTSKKNCQIGANTVKLRCWEQLCAWAGP</sequence>
<proteinExistence type="predicted"/>
<reference evidence="1 2" key="1">
    <citation type="journal article" date="2022" name="Nat. Plants">
        <title>Genomes of leafy and leafless Platanthera orchids illuminate the evolution of mycoheterotrophy.</title>
        <authorList>
            <person name="Li M.H."/>
            <person name="Liu K.W."/>
            <person name="Li Z."/>
            <person name="Lu H.C."/>
            <person name="Ye Q.L."/>
            <person name="Zhang D."/>
            <person name="Wang J.Y."/>
            <person name="Li Y.F."/>
            <person name="Zhong Z.M."/>
            <person name="Liu X."/>
            <person name="Yu X."/>
            <person name="Liu D.K."/>
            <person name="Tu X.D."/>
            <person name="Liu B."/>
            <person name="Hao Y."/>
            <person name="Liao X.Y."/>
            <person name="Jiang Y.T."/>
            <person name="Sun W.H."/>
            <person name="Chen J."/>
            <person name="Chen Y.Q."/>
            <person name="Ai Y."/>
            <person name="Zhai J.W."/>
            <person name="Wu S.S."/>
            <person name="Zhou Z."/>
            <person name="Hsiao Y.Y."/>
            <person name="Wu W.L."/>
            <person name="Chen Y.Y."/>
            <person name="Lin Y.F."/>
            <person name="Hsu J.L."/>
            <person name="Li C.Y."/>
            <person name="Wang Z.W."/>
            <person name="Zhao X."/>
            <person name="Zhong W.Y."/>
            <person name="Ma X.K."/>
            <person name="Ma L."/>
            <person name="Huang J."/>
            <person name="Chen G.Z."/>
            <person name="Huang M.Z."/>
            <person name="Huang L."/>
            <person name="Peng D.H."/>
            <person name="Luo Y.B."/>
            <person name="Zou S.Q."/>
            <person name="Chen S.P."/>
            <person name="Lan S."/>
            <person name="Tsai W.C."/>
            <person name="Van de Peer Y."/>
            <person name="Liu Z.J."/>
        </authorList>
    </citation>
    <scope>NUCLEOTIDE SEQUENCE [LARGE SCALE GENOMIC DNA]</scope>
    <source>
        <strain evidence="1">Lor288</strain>
    </source>
</reference>
<dbReference type="EMBL" id="JBBWWR010000016">
    <property type="protein sequence ID" value="KAK8947750.1"/>
    <property type="molecule type" value="Genomic_DNA"/>
</dbReference>
<protein>
    <submittedName>
        <fullName evidence="1">Uncharacterized protein</fullName>
    </submittedName>
</protein>
<evidence type="ECO:0000313" key="2">
    <source>
        <dbReference type="Proteomes" id="UP001412067"/>
    </source>
</evidence>
<evidence type="ECO:0000313" key="1">
    <source>
        <dbReference type="EMBL" id="KAK8947750.1"/>
    </source>
</evidence>
<keyword evidence="2" id="KW-1185">Reference proteome</keyword>
<name>A0ABR2LQU2_9ASPA</name>
<accession>A0ABR2LQU2</accession>
<comment type="caution">
    <text evidence="1">The sequence shown here is derived from an EMBL/GenBank/DDBJ whole genome shotgun (WGS) entry which is preliminary data.</text>
</comment>
<organism evidence="1 2">
    <name type="scientific">Platanthera guangdongensis</name>
    <dbReference type="NCBI Taxonomy" id="2320717"/>
    <lineage>
        <taxon>Eukaryota</taxon>
        <taxon>Viridiplantae</taxon>
        <taxon>Streptophyta</taxon>
        <taxon>Embryophyta</taxon>
        <taxon>Tracheophyta</taxon>
        <taxon>Spermatophyta</taxon>
        <taxon>Magnoliopsida</taxon>
        <taxon>Liliopsida</taxon>
        <taxon>Asparagales</taxon>
        <taxon>Orchidaceae</taxon>
        <taxon>Orchidoideae</taxon>
        <taxon>Orchideae</taxon>
        <taxon>Orchidinae</taxon>
        <taxon>Platanthera</taxon>
    </lineage>
</organism>
<gene>
    <name evidence="1" type="ORF">KSP40_PGU015709</name>
</gene>
<dbReference type="Proteomes" id="UP001412067">
    <property type="component" value="Unassembled WGS sequence"/>
</dbReference>